<reference evidence="1 2" key="1">
    <citation type="submission" date="2016-08" db="EMBL/GenBank/DDBJ databases">
        <title>Draft genome of the agarase producing Sphingomonas sp. MCT13.</title>
        <authorList>
            <person name="D'Andrea M.M."/>
            <person name="Rossolini G.M."/>
            <person name="Thaller M.C."/>
        </authorList>
    </citation>
    <scope>NUCLEOTIDE SEQUENCE [LARGE SCALE GENOMIC DNA]</scope>
    <source>
        <strain evidence="1 2">MCT13</strain>
    </source>
</reference>
<dbReference type="AlphaFoldDB" id="A0A1E3LZ64"/>
<keyword evidence="1" id="KW-0282">Flagellum</keyword>
<dbReference type="Proteomes" id="UP000094487">
    <property type="component" value="Unassembled WGS sequence"/>
</dbReference>
<evidence type="ECO:0000313" key="2">
    <source>
        <dbReference type="Proteomes" id="UP000094487"/>
    </source>
</evidence>
<name>A0A1E3LZ64_9SPHN</name>
<dbReference type="SUPFAM" id="SSF53955">
    <property type="entry name" value="Lysozyme-like"/>
    <property type="match status" value="1"/>
</dbReference>
<dbReference type="RefSeq" id="WP_069319216.1">
    <property type="nucleotide sequence ID" value="NZ_MDDS01000008.1"/>
</dbReference>
<protein>
    <submittedName>
        <fullName evidence="1">Flagellar biosynthesis protein FlgJ</fullName>
    </submittedName>
</protein>
<sequence>MSVPSIGARASVTSAIQLASQKTGIDFNYLLGQAQVESGLRTNARAATSSATGLYQFIEQSWLGVVKEHGDKHGLGWASNSIRQTGSGRFVVSDPDTRRAILSLRNDPQAASLMAAEHASDNKDALESALRREATGTDLYMAHFLGLGGARKFLKAMDASPDRSGAALFPAAARANRGIFYSPNGTPRSLGQIYERFAGKLDKGAAAVGGTGAASGSFGAGDARFQQLVQSLGPDAEVVLGNDAVGRDQQWLTTLDRFKNTTATRDDARVNPLRPTPQTARLAYMMLASMGA</sequence>
<keyword evidence="1" id="KW-0969">Cilium</keyword>
<dbReference type="InterPro" id="IPR023346">
    <property type="entry name" value="Lysozyme-like_dom_sf"/>
</dbReference>
<evidence type="ECO:0000313" key="1">
    <source>
        <dbReference type="EMBL" id="ODP39041.1"/>
    </source>
</evidence>
<gene>
    <name evidence="1" type="ORF">BFL28_11770</name>
</gene>
<organism evidence="1 2">
    <name type="scientific">Sphingomonas turrisvirgatae</name>
    <dbReference type="NCBI Taxonomy" id="1888892"/>
    <lineage>
        <taxon>Bacteria</taxon>
        <taxon>Pseudomonadati</taxon>
        <taxon>Pseudomonadota</taxon>
        <taxon>Alphaproteobacteria</taxon>
        <taxon>Sphingomonadales</taxon>
        <taxon>Sphingomonadaceae</taxon>
        <taxon>Sphingomonas</taxon>
    </lineage>
</organism>
<dbReference type="STRING" id="1888892.BFL28_11770"/>
<proteinExistence type="predicted"/>
<dbReference type="OrthoDB" id="8477976at2"/>
<comment type="caution">
    <text evidence="1">The sequence shown here is derived from an EMBL/GenBank/DDBJ whole genome shotgun (WGS) entry which is preliminary data.</text>
</comment>
<keyword evidence="2" id="KW-1185">Reference proteome</keyword>
<keyword evidence="1" id="KW-0966">Cell projection</keyword>
<dbReference type="EMBL" id="MDDS01000008">
    <property type="protein sequence ID" value="ODP39041.1"/>
    <property type="molecule type" value="Genomic_DNA"/>
</dbReference>
<accession>A0A1E3LZ64</accession>
<dbReference type="Gene3D" id="1.10.530.10">
    <property type="match status" value="1"/>
</dbReference>